<comment type="caution">
    <text evidence="2">The sequence shown here is derived from an EMBL/GenBank/DDBJ whole genome shotgun (WGS) entry which is preliminary data.</text>
</comment>
<reference evidence="2 3" key="1">
    <citation type="submission" date="2019-03" db="EMBL/GenBank/DDBJ databases">
        <title>Genomics of glacier-inhabiting Cryobacterium strains.</title>
        <authorList>
            <person name="Liu Q."/>
            <person name="Xin Y.-H."/>
        </authorList>
    </citation>
    <scope>NUCLEOTIDE SEQUENCE [LARGE SCALE GENOMIC DNA]</scope>
    <source>
        <strain evidence="2 3">Hz16</strain>
    </source>
</reference>
<accession>A0A4R9AVR1</accession>
<dbReference type="InterPro" id="IPR007423">
    <property type="entry name" value="Sel_put"/>
</dbReference>
<dbReference type="Pfam" id="PF04328">
    <property type="entry name" value="Sel_put"/>
    <property type="match status" value="1"/>
</dbReference>
<feature type="region of interest" description="Disordered" evidence="1">
    <location>
        <begin position="44"/>
        <end position="78"/>
    </location>
</feature>
<name>A0A4R9AVR1_9MICO</name>
<dbReference type="Proteomes" id="UP000297983">
    <property type="component" value="Unassembled WGS sequence"/>
</dbReference>
<sequence length="78" mass="8708">MILWAGVRTGARGVLWYLKGLLGEDAYEKYLAHHAALHAAGADVDGADEGAPHPLMTEREFWRDQTDRQDQNPQGRCC</sequence>
<organism evidence="2 3">
    <name type="scientific">Cryobacterium gelidum</name>
    <dbReference type="NCBI Taxonomy" id="1259164"/>
    <lineage>
        <taxon>Bacteria</taxon>
        <taxon>Bacillati</taxon>
        <taxon>Actinomycetota</taxon>
        <taxon>Actinomycetes</taxon>
        <taxon>Micrococcales</taxon>
        <taxon>Microbacteriaceae</taxon>
        <taxon>Cryobacterium</taxon>
    </lineage>
</organism>
<dbReference type="RefSeq" id="WP_134551534.1">
    <property type="nucleotide sequence ID" value="NZ_SOHL01000015.1"/>
</dbReference>
<gene>
    <name evidence="2" type="ORF">E3T50_09005</name>
</gene>
<proteinExistence type="predicted"/>
<evidence type="ECO:0000313" key="3">
    <source>
        <dbReference type="Proteomes" id="UP000297983"/>
    </source>
</evidence>
<keyword evidence="3" id="KW-1185">Reference proteome</keyword>
<evidence type="ECO:0000256" key="1">
    <source>
        <dbReference type="SAM" id="MobiDB-lite"/>
    </source>
</evidence>
<evidence type="ECO:0000313" key="2">
    <source>
        <dbReference type="EMBL" id="TFD70712.1"/>
    </source>
</evidence>
<protein>
    <submittedName>
        <fullName evidence="2">YbdD/YjiX family protein</fullName>
    </submittedName>
</protein>
<dbReference type="EMBL" id="SOHL01000015">
    <property type="protein sequence ID" value="TFD70712.1"/>
    <property type="molecule type" value="Genomic_DNA"/>
</dbReference>
<feature type="compositionally biased region" description="Basic and acidic residues" evidence="1">
    <location>
        <begin position="56"/>
        <end position="70"/>
    </location>
</feature>
<dbReference type="AlphaFoldDB" id="A0A4R9AVR1"/>